<comment type="caution">
    <text evidence="1">The sequence shown here is derived from an EMBL/GenBank/DDBJ whole genome shotgun (WGS) entry which is preliminary data.</text>
</comment>
<sequence>MVSKRIIGALFVAFLLSGTMGIYLANALQPPALQIVLVDEKGRPLTEISKNVEVQVQIDALVPTQEVYRTIFLGSLEKPGLLKFWDSGNTVKIPLSDEKLQSVLNEWGKDYPTGIGSSLMISVWVLDHENEKLYRGFAVVNYNTANVAKGFTKTVKIDIHRLPSSPLEAATKSGEVAPLGSNRQFYYWKTDWGLSWRPSDYIEVPALIMDNKDSYSGVVTASVNIVTDYYTRFGLTIAYGYKISEKDTPSLDIYGNDFYTIENKFYFYKDLLLGPNEKGYIYIYAKPYHLHQKEYYCTASINNCVPTGEERIQEGVNDIDTSGNEILGGSKSGLPDPSIMNWIYSGTDMKYATALGVGDSKSIALLVSDASGSCSADFGIGIPIGALAVALSGGAVPPWAAGLSAGMYYTYSSSLNIYGGITNHGQWHNVGQDVSEYIYLGTSTYTYHIGTCDTNVPVGIYIESKSN</sequence>
<evidence type="ECO:0000313" key="1">
    <source>
        <dbReference type="EMBL" id="KUH34574.1"/>
    </source>
</evidence>
<dbReference type="EMBL" id="LLYW01000004">
    <property type="protein sequence ID" value="KUH34574.1"/>
    <property type="molecule type" value="Genomic_DNA"/>
</dbReference>
<gene>
    <name evidence="1" type="ORF">APY94_01825</name>
</gene>
<proteinExistence type="predicted"/>
<dbReference type="STRING" id="227598.APY94_01825"/>
<keyword evidence="2" id="KW-1185">Reference proteome</keyword>
<dbReference type="AlphaFoldDB" id="A0A100XZL1"/>
<protein>
    <submittedName>
        <fullName evidence="1">Uncharacterized protein</fullName>
    </submittedName>
</protein>
<organism evidence="1 2">
    <name type="scientific">Thermococcus celericrescens</name>
    <dbReference type="NCBI Taxonomy" id="227598"/>
    <lineage>
        <taxon>Archaea</taxon>
        <taxon>Methanobacteriati</taxon>
        <taxon>Methanobacteriota</taxon>
        <taxon>Thermococci</taxon>
        <taxon>Thermococcales</taxon>
        <taxon>Thermococcaceae</taxon>
        <taxon>Thermococcus</taxon>
    </lineage>
</organism>
<name>A0A100XZL1_9EURY</name>
<dbReference type="Proteomes" id="UP000053462">
    <property type="component" value="Unassembled WGS sequence"/>
</dbReference>
<dbReference type="RefSeq" id="WP_058938009.1">
    <property type="nucleotide sequence ID" value="NZ_LLYW01000004.1"/>
</dbReference>
<evidence type="ECO:0000313" key="2">
    <source>
        <dbReference type="Proteomes" id="UP000053462"/>
    </source>
</evidence>
<reference evidence="1 2" key="1">
    <citation type="submission" date="2015-10" db="EMBL/GenBank/DDBJ databases">
        <title>Draft genome sequence of Thermococcus celericrescens strain DSM 17994.</title>
        <authorList>
            <person name="Hong S.-J."/>
            <person name="Park C.-E."/>
            <person name="Shin J.-H."/>
        </authorList>
    </citation>
    <scope>NUCLEOTIDE SEQUENCE [LARGE SCALE GENOMIC DNA]</scope>
    <source>
        <strain evidence="1 2">DSM 17994</strain>
    </source>
</reference>
<accession>A0A100XZL1</accession>